<dbReference type="Pfam" id="PF01694">
    <property type="entry name" value="Rhomboid"/>
    <property type="match status" value="2"/>
</dbReference>
<dbReference type="InterPro" id="IPR035952">
    <property type="entry name" value="Rhomboid-like_sf"/>
</dbReference>
<proteinExistence type="predicted"/>
<dbReference type="EMBL" id="CP013118">
    <property type="protein sequence ID" value="ALO14980.1"/>
    <property type="molecule type" value="Genomic_DNA"/>
</dbReference>
<comment type="subcellular location">
    <subcellularLocation>
        <location evidence="1">Membrane</location>
        <topology evidence="1">Multi-pass membrane protein</topology>
    </subcellularLocation>
</comment>
<feature type="domain" description="Peptidase S54 rhomboid" evidence="6">
    <location>
        <begin position="54"/>
        <end position="112"/>
    </location>
</feature>
<keyword evidence="3 5" id="KW-1133">Transmembrane helix</keyword>
<evidence type="ECO:0000259" key="6">
    <source>
        <dbReference type="Pfam" id="PF01694"/>
    </source>
</evidence>
<evidence type="ECO:0000313" key="8">
    <source>
        <dbReference type="Proteomes" id="UP000064893"/>
    </source>
</evidence>
<dbReference type="GO" id="GO:0004252">
    <property type="term" value="F:serine-type endopeptidase activity"/>
    <property type="evidence" value="ECO:0007669"/>
    <property type="project" value="InterPro"/>
</dbReference>
<keyword evidence="7" id="KW-0378">Hydrolase</keyword>
<feature type="transmembrane region" description="Helical" evidence="5">
    <location>
        <begin position="216"/>
        <end position="237"/>
    </location>
</feature>
<dbReference type="GO" id="GO:0006508">
    <property type="term" value="P:proteolysis"/>
    <property type="evidence" value="ECO:0007669"/>
    <property type="project" value="UniProtKB-KW"/>
</dbReference>
<evidence type="ECO:0000256" key="1">
    <source>
        <dbReference type="ARBA" id="ARBA00004141"/>
    </source>
</evidence>
<keyword evidence="2 5" id="KW-0812">Transmembrane</keyword>
<dbReference type="AlphaFoldDB" id="A0A0S2HYA8"/>
<dbReference type="PANTHER" id="PTHR43731:SF34">
    <property type="entry name" value="PEPTIDASE S54 RHOMBOID DOMAIN-CONTAINING PROTEIN"/>
    <property type="match status" value="1"/>
</dbReference>
<gene>
    <name evidence="7" type="ORF">L21SP5_01329</name>
</gene>
<feature type="transmembrane region" description="Helical" evidence="5">
    <location>
        <begin position="20"/>
        <end position="42"/>
    </location>
</feature>
<organism evidence="7 8">
    <name type="scientific">Salinivirga cyanobacteriivorans</name>
    <dbReference type="NCBI Taxonomy" id="1307839"/>
    <lineage>
        <taxon>Bacteria</taxon>
        <taxon>Pseudomonadati</taxon>
        <taxon>Bacteroidota</taxon>
        <taxon>Bacteroidia</taxon>
        <taxon>Bacteroidales</taxon>
        <taxon>Salinivirgaceae</taxon>
        <taxon>Salinivirga</taxon>
    </lineage>
</organism>
<dbReference type="PATRIC" id="fig|1307839.3.peg.1422"/>
<evidence type="ECO:0000256" key="5">
    <source>
        <dbReference type="SAM" id="Phobius"/>
    </source>
</evidence>
<dbReference type="Proteomes" id="UP000064893">
    <property type="component" value="Chromosome"/>
</dbReference>
<feature type="transmembrane region" description="Helical" evidence="5">
    <location>
        <begin position="243"/>
        <end position="262"/>
    </location>
</feature>
<keyword evidence="7" id="KW-0645">Protease</keyword>
<feature type="transmembrane region" description="Helical" evidence="5">
    <location>
        <begin position="182"/>
        <end position="204"/>
    </location>
</feature>
<accession>A0A0S2HYA8</accession>
<reference evidence="7 8" key="1">
    <citation type="submission" date="2015-11" db="EMBL/GenBank/DDBJ databases">
        <title>Description and complete genome sequence of a novel strain predominating in hypersaline microbial mats and representing a new family of the Bacteriodetes phylum.</title>
        <authorList>
            <person name="Spring S."/>
            <person name="Bunk B."/>
            <person name="Sproer C."/>
            <person name="Klenk H.-P."/>
        </authorList>
    </citation>
    <scope>NUCLEOTIDE SEQUENCE [LARGE SCALE GENOMIC DNA]</scope>
    <source>
        <strain evidence="7 8">L21-Spi-D4</strain>
    </source>
</reference>
<dbReference type="OrthoDB" id="9807874at2"/>
<evidence type="ECO:0000256" key="4">
    <source>
        <dbReference type="ARBA" id="ARBA00023136"/>
    </source>
</evidence>
<keyword evidence="8" id="KW-1185">Reference proteome</keyword>
<sequence length="270" mass="30045">MRGYGQPGFGGTPPVIKNLLIINVLFFLGTELLTSIDLVKYLALYYPESPHFRPYQFITHMFMHGGLTHLFFNMFALWMFGRVLEGVWGSKRFLIYYFVTGLGAAALHLFVNYLTIDDMKAAAIAFQNTPSPEAFQAFVKDNLSRPSDYVLNLVNHYFDNPSNPNVAAQAGSVVSEVVKHNINVPTIGASGAVFGVLLAFGMLFPNTQLMLLFPPIPIKAKWLVIGYGVLELFLGISNQGGNIAHFAHLGGMIFGFILIKYWNSKGKTFY</sequence>
<dbReference type="InterPro" id="IPR022764">
    <property type="entry name" value="Peptidase_S54_rhomboid_dom"/>
</dbReference>
<dbReference type="RefSeq" id="WP_057952487.1">
    <property type="nucleotide sequence ID" value="NZ_CP013118.1"/>
</dbReference>
<evidence type="ECO:0000313" key="7">
    <source>
        <dbReference type="EMBL" id="ALO14980.1"/>
    </source>
</evidence>
<dbReference type="PANTHER" id="PTHR43731">
    <property type="entry name" value="RHOMBOID PROTEASE"/>
    <property type="match status" value="1"/>
</dbReference>
<evidence type="ECO:0000256" key="3">
    <source>
        <dbReference type="ARBA" id="ARBA00022989"/>
    </source>
</evidence>
<protein>
    <submittedName>
        <fullName evidence="7">Intramembrane serine protease GlpG</fullName>
    </submittedName>
</protein>
<feature type="transmembrane region" description="Helical" evidence="5">
    <location>
        <begin position="93"/>
        <end position="111"/>
    </location>
</feature>
<dbReference type="GO" id="GO:0016020">
    <property type="term" value="C:membrane"/>
    <property type="evidence" value="ECO:0007669"/>
    <property type="project" value="UniProtKB-SubCell"/>
</dbReference>
<name>A0A0S2HYA8_9BACT</name>
<dbReference type="SMART" id="SM01160">
    <property type="entry name" value="DUF1751"/>
    <property type="match status" value="1"/>
</dbReference>
<dbReference type="Gene3D" id="1.20.1540.10">
    <property type="entry name" value="Rhomboid-like"/>
    <property type="match status" value="1"/>
</dbReference>
<dbReference type="SUPFAM" id="SSF144091">
    <property type="entry name" value="Rhomboid-like"/>
    <property type="match status" value="1"/>
</dbReference>
<feature type="domain" description="Peptidase S54 rhomboid" evidence="6">
    <location>
        <begin position="167"/>
        <end position="259"/>
    </location>
</feature>
<evidence type="ECO:0000256" key="2">
    <source>
        <dbReference type="ARBA" id="ARBA00022692"/>
    </source>
</evidence>
<dbReference type="InterPro" id="IPR050925">
    <property type="entry name" value="Rhomboid_protease_S54"/>
</dbReference>
<dbReference type="STRING" id="1307839.L21SP5_01329"/>
<dbReference type="KEGG" id="blq:L21SP5_01329"/>
<feature type="transmembrane region" description="Helical" evidence="5">
    <location>
        <begin position="62"/>
        <end position="81"/>
    </location>
</feature>
<keyword evidence="4 5" id="KW-0472">Membrane</keyword>